<keyword evidence="1" id="KW-0732">Signal</keyword>
<sequence>MIKKLLSPLPTALVFLLAFSLAPSIGAPVDGNSDDDDDALEHEQARLALEQGLVRPLEEIIAEARKHVQGDLIEVELEREDGRYIYELEFIQPSGQIIELQLDAKSMAIIEDDAD</sequence>
<reference evidence="3" key="1">
    <citation type="submission" date="2022-04" db="EMBL/GenBank/DDBJ databases">
        <title>Shinella lacus sp. nov., a novel member of the genus Shinella from water.</title>
        <authorList>
            <person name="Deng Y."/>
        </authorList>
    </citation>
    <scope>NUCLEOTIDE SEQUENCE</scope>
    <source>
        <strain evidence="3">JCM 31239</strain>
    </source>
</reference>
<dbReference type="Pfam" id="PF03413">
    <property type="entry name" value="PepSY"/>
    <property type="match status" value="1"/>
</dbReference>
<feature type="domain" description="PepSY" evidence="2">
    <location>
        <begin position="56"/>
        <end position="110"/>
    </location>
</feature>
<accession>A0ABT8XET9</accession>
<evidence type="ECO:0000259" key="2">
    <source>
        <dbReference type="Pfam" id="PF03413"/>
    </source>
</evidence>
<feature type="chain" id="PRO_5045133963" evidence="1">
    <location>
        <begin position="27"/>
        <end position="115"/>
    </location>
</feature>
<dbReference type="InterPro" id="IPR025711">
    <property type="entry name" value="PepSY"/>
</dbReference>
<keyword evidence="4" id="KW-1185">Reference proteome</keyword>
<comment type="caution">
    <text evidence="3">The sequence shown here is derived from an EMBL/GenBank/DDBJ whole genome shotgun (WGS) entry which is preliminary data.</text>
</comment>
<feature type="signal peptide" evidence="1">
    <location>
        <begin position="1"/>
        <end position="26"/>
    </location>
</feature>
<evidence type="ECO:0000256" key="1">
    <source>
        <dbReference type="SAM" id="SignalP"/>
    </source>
</evidence>
<gene>
    <name evidence="3" type="ORF">GB928_012015</name>
</gene>
<dbReference type="Gene3D" id="3.10.450.40">
    <property type="match status" value="1"/>
</dbReference>
<proteinExistence type="predicted"/>
<protein>
    <submittedName>
        <fullName evidence="3">PepSY domain-containing protein</fullName>
    </submittedName>
</protein>
<organism evidence="3 4">
    <name type="scientific">Shinella curvata</name>
    <dbReference type="NCBI Taxonomy" id="1817964"/>
    <lineage>
        <taxon>Bacteria</taxon>
        <taxon>Pseudomonadati</taxon>
        <taxon>Pseudomonadota</taxon>
        <taxon>Alphaproteobacteria</taxon>
        <taxon>Hyphomicrobiales</taxon>
        <taxon>Rhizobiaceae</taxon>
        <taxon>Shinella</taxon>
    </lineage>
</organism>
<dbReference type="Proteomes" id="UP001177080">
    <property type="component" value="Unassembled WGS sequence"/>
</dbReference>
<name>A0ABT8XET9_9HYPH</name>
<dbReference type="RefSeq" id="WP_244762441.1">
    <property type="nucleotide sequence ID" value="NZ_JALJCJ010000005.1"/>
</dbReference>
<evidence type="ECO:0000313" key="3">
    <source>
        <dbReference type="EMBL" id="MDO6121909.1"/>
    </source>
</evidence>
<evidence type="ECO:0000313" key="4">
    <source>
        <dbReference type="Proteomes" id="UP001177080"/>
    </source>
</evidence>
<dbReference type="EMBL" id="WHSC02000005">
    <property type="protein sequence ID" value="MDO6121909.1"/>
    <property type="molecule type" value="Genomic_DNA"/>
</dbReference>